<dbReference type="AlphaFoldDB" id="A0A9D2C947"/>
<dbReference type="EMBL" id="DXDC01000340">
    <property type="protein sequence ID" value="HIY66841.1"/>
    <property type="molecule type" value="Genomic_DNA"/>
</dbReference>
<evidence type="ECO:0000313" key="3">
    <source>
        <dbReference type="EMBL" id="HIY66841.1"/>
    </source>
</evidence>
<evidence type="ECO:0000256" key="1">
    <source>
        <dbReference type="SAM" id="MobiDB-lite"/>
    </source>
</evidence>
<dbReference type="GO" id="GO:0046464">
    <property type="term" value="P:acylglycerol catabolic process"/>
    <property type="evidence" value="ECO:0007669"/>
    <property type="project" value="TreeGrafter"/>
</dbReference>
<dbReference type="InterPro" id="IPR050266">
    <property type="entry name" value="AB_hydrolase_sf"/>
</dbReference>
<dbReference type="InterPro" id="IPR000073">
    <property type="entry name" value="AB_hydrolase_1"/>
</dbReference>
<keyword evidence="3" id="KW-0378">Hydrolase</keyword>
<dbReference type="Gene3D" id="3.40.50.1820">
    <property type="entry name" value="alpha/beta hydrolase"/>
    <property type="match status" value="1"/>
</dbReference>
<name>A0A9D2C947_9MICO</name>
<dbReference type="Proteomes" id="UP000824005">
    <property type="component" value="Unassembled WGS sequence"/>
</dbReference>
<dbReference type="GO" id="GO:0047372">
    <property type="term" value="F:monoacylglycerol lipase activity"/>
    <property type="evidence" value="ECO:0007669"/>
    <property type="project" value="TreeGrafter"/>
</dbReference>
<gene>
    <name evidence="3" type="ORF">H9830_11255</name>
</gene>
<reference evidence="3" key="1">
    <citation type="journal article" date="2021" name="PeerJ">
        <title>Extensive microbial diversity within the chicken gut microbiome revealed by metagenomics and culture.</title>
        <authorList>
            <person name="Gilroy R."/>
            <person name="Ravi A."/>
            <person name="Getino M."/>
            <person name="Pursley I."/>
            <person name="Horton D.L."/>
            <person name="Alikhan N.F."/>
            <person name="Baker D."/>
            <person name="Gharbi K."/>
            <person name="Hall N."/>
            <person name="Watson M."/>
            <person name="Adriaenssens E.M."/>
            <person name="Foster-Nyarko E."/>
            <person name="Jarju S."/>
            <person name="Secka A."/>
            <person name="Antonio M."/>
            <person name="Oren A."/>
            <person name="Chaudhuri R.R."/>
            <person name="La Ragione R."/>
            <person name="Hildebrand F."/>
            <person name="Pallen M.J."/>
        </authorList>
    </citation>
    <scope>NUCLEOTIDE SEQUENCE</scope>
    <source>
        <strain evidence="3">ChiGjej1B1-98</strain>
    </source>
</reference>
<feature type="domain" description="AB hydrolase-1" evidence="2">
    <location>
        <begin position="88"/>
        <end position="311"/>
    </location>
</feature>
<proteinExistence type="predicted"/>
<dbReference type="PANTHER" id="PTHR43798">
    <property type="entry name" value="MONOACYLGLYCEROL LIPASE"/>
    <property type="match status" value="1"/>
</dbReference>
<dbReference type="InterPro" id="IPR029058">
    <property type="entry name" value="AB_hydrolase_fold"/>
</dbReference>
<feature type="region of interest" description="Disordered" evidence="1">
    <location>
        <begin position="1"/>
        <end position="29"/>
    </location>
</feature>
<comment type="caution">
    <text evidence="3">The sequence shown here is derived from an EMBL/GenBank/DDBJ whole genome shotgun (WGS) entry which is preliminary data.</text>
</comment>
<accession>A0A9D2C947</accession>
<sequence>MALSTRENRDSALSRRYGPGTAPRIDLGGGKQRVGHWDGERGYARYRFEYEAAFAEFPEPADAFDIETDYGTVRAYRFEGKRNDGHPLLLLPGKASGSPVWTDNVPHLLELGDVYVLDLLGEPGMSVQVKPISSDEEQAAWLHQTVQRLPPDSFHLVGLSFGGWNAVNLALRNPEGIKSITLLDTSLTSRFPLGFYLRSIPATIPWLPKRWRDSFNSYLAGGYPVEDVPVARMIEAGMHHFKIRLPQPSRFTEEQLATIDVPALIIIGGNSPIHKPSAAAELARSFPNGTVKVYVGASHAVNGEEPERIAKDIGELIDAVA</sequence>
<protein>
    <submittedName>
        <fullName evidence="3">Alpha/beta hydrolase</fullName>
    </submittedName>
</protein>
<dbReference type="SUPFAM" id="SSF53474">
    <property type="entry name" value="alpha/beta-Hydrolases"/>
    <property type="match status" value="1"/>
</dbReference>
<reference evidence="3" key="2">
    <citation type="submission" date="2021-04" db="EMBL/GenBank/DDBJ databases">
        <authorList>
            <person name="Gilroy R."/>
        </authorList>
    </citation>
    <scope>NUCLEOTIDE SEQUENCE</scope>
    <source>
        <strain evidence="3">ChiGjej1B1-98</strain>
    </source>
</reference>
<dbReference type="GO" id="GO:0016020">
    <property type="term" value="C:membrane"/>
    <property type="evidence" value="ECO:0007669"/>
    <property type="project" value="TreeGrafter"/>
</dbReference>
<evidence type="ECO:0000313" key="4">
    <source>
        <dbReference type="Proteomes" id="UP000824005"/>
    </source>
</evidence>
<organism evidence="3 4">
    <name type="scientific">Candidatus Agrococcus pullicola</name>
    <dbReference type="NCBI Taxonomy" id="2838429"/>
    <lineage>
        <taxon>Bacteria</taxon>
        <taxon>Bacillati</taxon>
        <taxon>Actinomycetota</taxon>
        <taxon>Actinomycetes</taxon>
        <taxon>Micrococcales</taxon>
        <taxon>Microbacteriaceae</taxon>
        <taxon>Agrococcus</taxon>
    </lineage>
</organism>
<evidence type="ECO:0000259" key="2">
    <source>
        <dbReference type="Pfam" id="PF12697"/>
    </source>
</evidence>
<dbReference type="Pfam" id="PF12697">
    <property type="entry name" value="Abhydrolase_6"/>
    <property type="match status" value="1"/>
</dbReference>
<dbReference type="PANTHER" id="PTHR43798:SF33">
    <property type="entry name" value="HYDROLASE, PUTATIVE (AFU_ORTHOLOGUE AFUA_2G14860)-RELATED"/>
    <property type="match status" value="1"/>
</dbReference>
<feature type="compositionally biased region" description="Basic and acidic residues" evidence="1">
    <location>
        <begin position="1"/>
        <end position="13"/>
    </location>
</feature>